<keyword evidence="4" id="KW-1185">Reference proteome</keyword>
<protein>
    <submittedName>
        <fullName evidence="3">Branched-chain amino acid transport system II carrier protein</fullName>
    </submittedName>
    <submittedName>
        <fullName evidence="2">Membrane protein</fullName>
    </submittedName>
</protein>
<sequence>MQKYREAIKIAFAYVGVVVGAGFSTGQEVLQFFSKHGIYSYIGVLISGIILTFIGRQVAKIGTAFDADNHETTLEYLFGKKFGLIIDYVLILSLFAVTITMIAGAGSTFEESFGVPVWLGALIMCALVYLTLLMDFNKIVGALGLVTPVLIVLVVIIAATYLFKGSISFTQINGVVEEPSLLVGIWKGFNYGGLAFAVGFSTLVAIGGDASKRMVSGMGGLMGGIVYLVLLGLINFALQSEYPSIQDSAIPTLVLANNISPILTFVLSIVMLAVMYNTILGLSYSFAARFTTPYSKKYYIMISIIVPLAYGLSFAGFEVLIEYVYPIMGAIGLIIVAGVIVKYVYRKSQDKKFIA</sequence>
<feature type="transmembrane region" description="Helical" evidence="1">
    <location>
        <begin position="113"/>
        <end position="132"/>
    </location>
</feature>
<evidence type="ECO:0000313" key="3">
    <source>
        <dbReference type="EMBL" id="SUM56741.1"/>
    </source>
</evidence>
<feature type="transmembrane region" description="Helical" evidence="1">
    <location>
        <begin position="139"/>
        <end position="163"/>
    </location>
</feature>
<organism evidence="3 5">
    <name type="scientific">Staphylococcus microti</name>
    <dbReference type="NCBI Taxonomy" id="569857"/>
    <lineage>
        <taxon>Bacteria</taxon>
        <taxon>Bacillati</taxon>
        <taxon>Bacillota</taxon>
        <taxon>Bacilli</taxon>
        <taxon>Bacillales</taxon>
        <taxon>Staphylococcaceae</taxon>
        <taxon>Staphylococcus</taxon>
    </lineage>
</organism>
<dbReference type="STRING" id="569857.TP70_06045"/>
<feature type="transmembrane region" description="Helical" evidence="1">
    <location>
        <begin position="85"/>
        <end position="107"/>
    </location>
</feature>
<dbReference type="InterPro" id="IPR038728">
    <property type="entry name" value="YkvI-like"/>
</dbReference>
<feature type="transmembrane region" description="Helical" evidence="1">
    <location>
        <begin position="218"/>
        <end position="238"/>
    </location>
</feature>
<evidence type="ECO:0000256" key="1">
    <source>
        <dbReference type="SAM" id="Phobius"/>
    </source>
</evidence>
<name>A0A0D6XQF7_9STAP</name>
<evidence type="ECO:0000313" key="2">
    <source>
        <dbReference type="EMBL" id="KIX90680.1"/>
    </source>
</evidence>
<feature type="transmembrane region" description="Helical" evidence="1">
    <location>
        <begin position="7"/>
        <end position="26"/>
    </location>
</feature>
<dbReference type="Proteomes" id="UP000032366">
    <property type="component" value="Unassembled WGS sequence"/>
</dbReference>
<feature type="transmembrane region" description="Helical" evidence="1">
    <location>
        <begin position="38"/>
        <end position="55"/>
    </location>
</feature>
<dbReference type="PANTHER" id="PTHR37814">
    <property type="entry name" value="CONSERVED MEMBRANE PROTEIN"/>
    <property type="match status" value="1"/>
</dbReference>
<feature type="transmembrane region" description="Helical" evidence="1">
    <location>
        <begin position="298"/>
        <end position="317"/>
    </location>
</feature>
<dbReference type="EMBL" id="JXWY01000036">
    <property type="protein sequence ID" value="KIX90680.1"/>
    <property type="molecule type" value="Genomic_DNA"/>
</dbReference>
<reference evidence="3 5" key="2">
    <citation type="submission" date="2018-06" db="EMBL/GenBank/DDBJ databases">
        <authorList>
            <consortium name="Pathogen Informatics"/>
            <person name="Doyle S."/>
        </authorList>
    </citation>
    <scope>NUCLEOTIDE SEQUENCE [LARGE SCALE GENOMIC DNA]</scope>
    <source>
        <strain evidence="3 5">NCTC13832</strain>
    </source>
</reference>
<dbReference type="OrthoDB" id="4424890at2"/>
<proteinExistence type="predicted"/>
<feature type="transmembrane region" description="Helical" evidence="1">
    <location>
        <begin position="258"/>
        <end position="286"/>
    </location>
</feature>
<keyword evidence="1" id="KW-0812">Transmembrane</keyword>
<evidence type="ECO:0000313" key="4">
    <source>
        <dbReference type="Proteomes" id="UP000032366"/>
    </source>
</evidence>
<keyword evidence="1" id="KW-1133">Transmembrane helix</keyword>
<keyword evidence="1" id="KW-0472">Membrane</keyword>
<gene>
    <name evidence="3" type="ORF">NCTC13832_00398</name>
    <name evidence="2" type="ORF">TP70_06045</name>
</gene>
<accession>A0A0D6XQF7</accession>
<dbReference type="RefSeq" id="WP_044360325.1">
    <property type="nucleotide sequence ID" value="NZ_JXWY01000036.1"/>
</dbReference>
<feature type="transmembrane region" description="Helical" evidence="1">
    <location>
        <begin position="183"/>
        <end position="206"/>
    </location>
</feature>
<dbReference type="PANTHER" id="PTHR37814:SF1">
    <property type="entry name" value="MEMBRANE PROTEIN"/>
    <property type="match status" value="1"/>
</dbReference>
<dbReference type="Proteomes" id="UP000254100">
    <property type="component" value="Unassembled WGS sequence"/>
</dbReference>
<feature type="transmembrane region" description="Helical" evidence="1">
    <location>
        <begin position="323"/>
        <end position="345"/>
    </location>
</feature>
<evidence type="ECO:0000313" key="5">
    <source>
        <dbReference type="Proteomes" id="UP000254100"/>
    </source>
</evidence>
<reference evidence="2 4" key="1">
    <citation type="submission" date="2015-01" db="EMBL/GenBank/DDBJ databases">
        <authorList>
            <person name="Guo J."/>
        </authorList>
    </citation>
    <scope>NUCLEOTIDE SEQUENCE [LARGE SCALE GENOMIC DNA]</scope>
    <source>
        <strain evidence="2 4">DSM 22147</strain>
    </source>
</reference>
<dbReference type="AlphaFoldDB" id="A0A0D6XQF7"/>
<dbReference type="EMBL" id="UHDT01000001">
    <property type="protein sequence ID" value="SUM56741.1"/>
    <property type="molecule type" value="Genomic_DNA"/>
</dbReference>